<sequence>MTNEKTAKWRMKIKVFLLVFLLMSLGAVAIAAWANDEYYQARQDTIDEIEESGSSIESEHEIEFNVNEPEDDSLNALNLLLVGVDSDGGVARTDTIMIARYLPDEADIKLASIMRDTYVEIPGHGKNKINAAYAFGGLDLLRETIELNFDFDIQHYAQVDFDSFKRVVDTVSPEGIDIEVENRMFYEDRVEGLVIDFQPGTHTMDGSEALKYVRFRSDSENDFGRVRRQQELLSILQDEILSLSGVAKVPSLLGSVEPYIQTNLSNGKMMSYGRDFFLNGPEDIGTLTIPVEGSFTHEYYTHAGAVLEPDLNENNDALSSFLDPDTDQVTIHDDED</sequence>
<feature type="domain" description="Cell envelope-related transcriptional attenuator" evidence="13">
    <location>
        <begin position="92"/>
        <end position="240"/>
    </location>
</feature>
<keyword evidence="8" id="KW-0472">Membrane</keyword>
<comment type="similarity">
    <text evidence="2">Belongs to the LytR/CpsA/Psr (LCP) family.</text>
</comment>
<evidence type="ECO:0000313" key="15">
    <source>
        <dbReference type="Proteomes" id="UP000094463"/>
    </source>
</evidence>
<keyword evidence="3" id="KW-1003">Cell membrane</keyword>
<evidence type="ECO:0000256" key="11">
    <source>
        <dbReference type="ARBA" id="ARBA00040752"/>
    </source>
</evidence>
<dbReference type="RefSeq" id="WP_069365372.1">
    <property type="nucleotide sequence ID" value="NZ_CP012502.1"/>
</dbReference>
<keyword evidence="9" id="KW-0804">Transcription</keyword>
<keyword evidence="15" id="KW-1185">Reference proteome</keyword>
<evidence type="ECO:0000256" key="2">
    <source>
        <dbReference type="ARBA" id="ARBA00006068"/>
    </source>
</evidence>
<evidence type="ECO:0000256" key="7">
    <source>
        <dbReference type="ARBA" id="ARBA00023015"/>
    </source>
</evidence>
<evidence type="ECO:0000313" key="14">
    <source>
        <dbReference type="EMBL" id="AOM83385.1"/>
    </source>
</evidence>
<reference evidence="14 15" key="1">
    <citation type="submission" date="2015-08" db="EMBL/GenBank/DDBJ databases">
        <title>The complete genome sequence of Bacillus beveridgei MLTeJB.</title>
        <authorList>
            <person name="Hanson T.E."/>
            <person name="Mesa C."/>
            <person name="Basesman S.M."/>
            <person name="Oremland R.S."/>
        </authorList>
    </citation>
    <scope>NUCLEOTIDE SEQUENCE [LARGE SCALE GENOMIC DNA]</scope>
    <source>
        <strain evidence="14 15">MLTeJB</strain>
    </source>
</reference>
<evidence type="ECO:0000256" key="9">
    <source>
        <dbReference type="ARBA" id="ARBA00023163"/>
    </source>
</evidence>
<evidence type="ECO:0000256" key="5">
    <source>
        <dbReference type="ARBA" id="ARBA00022968"/>
    </source>
</evidence>
<dbReference type="InterPro" id="IPR004474">
    <property type="entry name" value="LytR_CpsA_psr"/>
</dbReference>
<dbReference type="PANTHER" id="PTHR33392:SF8">
    <property type="entry name" value="REGULATORY PROTEIN MSRR"/>
    <property type="match status" value="1"/>
</dbReference>
<protein>
    <recommendedName>
        <fullName evidence="11">Regulatory protein MsrR</fullName>
    </recommendedName>
</protein>
<dbReference type="EMBL" id="CP012502">
    <property type="protein sequence ID" value="AOM83385.1"/>
    <property type="molecule type" value="Genomic_DNA"/>
</dbReference>
<proteinExistence type="inferred from homology"/>
<keyword evidence="7" id="KW-0805">Transcription regulation</keyword>
<dbReference type="OrthoDB" id="9782542at2"/>
<evidence type="ECO:0000259" key="13">
    <source>
        <dbReference type="Pfam" id="PF03816"/>
    </source>
</evidence>
<dbReference type="NCBIfam" id="TIGR00350">
    <property type="entry name" value="lytR_cpsA_psr"/>
    <property type="match status" value="1"/>
</dbReference>
<organism evidence="14 15">
    <name type="scientific">Salisediminibacterium beveridgei</name>
    <dbReference type="NCBI Taxonomy" id="632773"/>
    <lineage>
        <taxon>Bacteria</taxon>
        <taxon>Bacillati</taxon>
        <taxon>Bacillota</taxon>
        <taxon>Bacilli</taxon>
        <taxon>Bacillales</taxon>
        <taxon>Bacillaceae</taxon>
        <taxon>Salisediminibacterium</taxon>
    </lineage>
</organism>
<keyword evidence="6" id="KW-1133">Transmembrane helix</keyword>
<dbReference type="AlphaFoldDB" id="A0A1D7QWJ2"/>
<dbReference type="InterPro" id="IPR050922">
    <property type="entry name" value="LytR/CpsA/Psr_CW_biosynth"/>
</dbReference>
<evidence type="ECO:0000256" key="3">
    <source>
        <dbReference type="ARBA" id="ARBA00022475"/>
    </source>
</evidence>
<keyword evidence="4" id="KW-0812">Transmembrane</keyword>
<dbReference type="PANTHER" id="PTHR33392">
    <property type="entry name" value="POLYISOPRENYL-TEICHOIC ACID--PEPTIDOGLYCAN TEICHOIC ACID TRANSFERASE TAGU"/>
    <property type="match status" value="1"/>
</dbReference>
<comment type="function">
    <text evidence="10">Involved in SarA attenuation. Affects resistance to oxacillin and teicoplanin, as well as the synthesis of virulence factors.</text>
</comment>
<comment type="subcellular location">
    <subcellularLocation>
        <location evidence="1">Cell membrane</location>
        <topology evidence="1">Single-pass type II membrane protein</topology>
    </subcellularLocation>
</comment>
<dbReference type="Gene3D" id="3.40.630.190">
    <property type="entry name" value="LCP protein"/>
    <property type="match status" value="1"/>
</dbReference>
<evidence type="ECO:0000256" key="10">
    <source>
        <dbReference type="ARBA" id="ARBA00037178"/>
    </source>
</evidence>
<dbReference type="Proteomes" id="UP000094463">
    <property type="component" value="Chromosome"/>
</dbReference>
<evidence type="ECO:0000256" key="4">
    <source>
        <dbReference type="ARBA" id="ARBA00022692"/>
    </source>
</evidence>
<evidence type="ECO:0000256" key="1">
    <source>
        <dbReference type="ARBA" id="ARBA00004401"/>
    </source>
</evidence>
<feature type="region of interest" description="Disordered" evidence="12">
    <location>
        <begin position="316"/>
        <end position="336"/>
    </location>
</feature>
<dbReference type="Pfam" id="PF03816">
    <property type="entry name" value="LytR_cpsA_psr"/>
    <property type="match status" value="1"/>
</dbReference>
<dbReference type="GO" id="GO:0071555">
    <property type="term" value="P:cell wall organization"/>
    <property type="evidence" value="ECO:0007669"/>
    <property type="project" value="UniProtKB-KW"/>
</dbReference>
<dbReference type="GO" id="GO:0005886">
    <property type="term" value="C:plasma membrane"/>
    <property type="evidence" value="ECO:0007669"/>
    <property type="project" value="UniProtKB-SubCell"/>
</dbReference>
<accession>A0A1D7QWJ2</accession>
<evidence type="ECO:0000256" key="12">
    <source>
        <dbReference type="SAM" id="MobiDB-lite"/>
    </source>
</evidence>
<gene>
    <name evidence="14" type="primary">msrR</name>
    <name evidence="14" type="ORF">BBEV_2025</name>
</gene>
<evidence type="ECO:0000256" key="8">
    <source>
        <dbReference type="ARBA" id="ARBA00023136"/>
    </source>
</evidence>
<evidence type="ECO:0000256" key="6">
    <source>
        <dbReference type="ARBA" id="ARBA00022989"/>
    </source>
</evidence>
<dbReference type="KEGG" id="bbev:BBEV_2025"/>
<dbReference type="PATRIC" id="fig|632773.3.peg.2129"/>
<dbReference type="STRING" id="632773.BBEV_2025"/>
<name>A0A1D7QWJ2_9BACI</name>
<keyword evidence="5" id="KW-0735">Signal-anchor</keyword>